<evidence type="ECO:0000256" key="1">
    <source>
        <dbReference type="SAM" id="MobiDB-lite"/>
    </source>
</evidence>
<feature type="region of interest" description="Disordered" evidence="1">
    <location>
        <begin position="1"/>
        <end position="25"/>
    </location>
</feature>
<keyword evidence="3" id="KW-1185">Reference proteome</keyword>
<sequence>MTQSAGNTIKGDPSHYLTSSSTLTQSAQPGRLKTYYRVIATNMDTNPYRDHISVEMSFSQILSSP</sequence>
<proteinExistence type="predicted"/>
<protein>
    <submittedName>
        <fullName evidence="2">Uncharacterized protein</fullName>
    </submittedName>
</protein>
<dbReference type="EMBL" id="JAGHKO010000005">
    <property type="protein sequence ID" value="MBO9202797.1"/>
    <property type="molecule type" value="Genomic_DNA"/>
</dbReference>
<name>A0ABS3YZ67_9BACT</name>
<dbReference type="Proteomes" id="UP000677244">
    <property type="component" value="Unassembled WGS sequence"/>
</dbReference>
<comment type="caution">
    <text evidence="2">The sequence shown here is derived from an EMBL/GenBank/DDBJ whole genome shotgun (WGS) entry which is preliminary data.</text>
</comment>
<evidence type="ECO:0000313" key="3">
    <source>
        <dbReference type="Proteomes" id="UP000677244"/>
    </source>
</evidence>
<gene>
    <name evidence="2" type="ORF">J7I42_21085</name>
</gene>
<dbReference type="RefSeq" id="WP_209140850.1">
    <property type="nucleotide sequence ID" value="NZ_JAGHKO010000005.1"/>
</dbReference>
<accession>A0ABS3YZ67</accession>
<organism evidence="2 3">
    <name type="scientific">Niastella soli</name>
    <dbReference type="NCBI Taxonomy" id="2821487"/>
    <lineage>
        <taxon>Bacteria</taxon>
        <taxon>Pseudomonadati</taxon>
        <taxon>Bacteroidota</taxon>
        <taxon>Chitinophagia</taxon>
        <taxon>Chitinophagales</taxon>
        <taxon>Chitinophagaceae</taxon>
        <taxon>Niastella</taxon>
    </lineage>
</organism>
<reference evidence="2 3" key="1">
    <citation type="submission" date="2021-03" db="EMBL/GenBank/DDBJ databases">
        <title>Assistant Professor.</title>
        <authorList>
            <person name="Huq M.A."/>
        </authorList>
    </citation>
    <scope>NUCLEOTIDE SEQUENCE [LARGE SCALE GENOMIC DNA]</scope>
    <source>
        <strain evidence="2 3">MAH-29</strain>
    </source>
</reference>
<evidence type="ECO:0000313" key="2">
    <source>
        <dbReference type="EMBL" id="MBO9202797.1"/>
    </source>
</evidence>